<comment type="caution">
    <text evidence="1">The sequence shown here is derived from an EMBL/GenBank/DDBJ whole genome shotgun (WGS) entry which is preliminary data.</text>
</comment>
<dbReference type="RefSeq" id="WP_344757806.1">
    <property type="nucleotide sequence ID" value="NZ_BAABAO010000003.1"/>
</dbReference>
<dbReference type="Proteomes" id="UP001501333">
    <property type="component" value="Unassembled WGS sequence"/>
</dbReference>
<protein>
    <submittedName>
        <fullName evidence="1">Uncharacterized protein</fullName>
    </submittedName>
</protein>
<proteinExistence type="predicted"/>
<dbReference type="EMBL" id="BAABAO010000003">
    <property type="protein sequence ID" value="GAA4121626.1"/>
    <property type="molecule type" value="Genomic_DNA"/>
</dbReference>
<gene>
    <name evidence="1" type="ORF">GCM10022250_03430</name>
</gene>
<accession>A0ABP7XMN2</accession>
<keyword evidence="2" id="KW-1185">Reference proteome</keyword>
<name>A0ABP7XMN2_9FLAO</name>
<evidence type="ECO:0000313" key="1">
    <source>
        <dbReference type="EMBL" id="GAA4121626.1"/>
    </source>
</evidence>
<reference evidence="2" key="1">
    <citation type="journal article" date="2019" name="Int. J. Syst. Evol. Microbiol.">
        <title>The Global Catalogue of Microorganisms (GCM) 10K type strain sequencing project: providing services to taxonomists for standard genome sequencing and annotation.</title>
        <authorList>
            <consortium name="The Broad Institute Genomics Platform"/>
            <consortium name="The Broad Institute Genome Sequencing Center for Infectious Disease"/>
            <person name="Wu L."/>
            <person name="Ma J."/>
        </authorList>
    </citation>
    <scope>NUCLEOTIDE SEQUENCE [LARGE SCALE GENOMIC DNA]</scope>
    <source>
        <strain evidence="2">JCM 17386</strain>
    </source>
</reference>
<organism evidence="1 2">
    <name type="scientific">Flavobacterium chungbukense</name>
    <dbReference type="NCBI Taxonomy" id="877464"/>
    <lineage>
        <taxon>Bacteria</taxon>
        <taxon>Pseudomonadati</taxon>
        <taxon>Bacteroidota</taxon>
        <taxon>Flavobacteriia</taxon>
        <taxon>Flavobacteriales</taxon>
        <taxon>Flavobacteriaceae</taxon>
        <taxon>Flavobacterium</taxon>
    </lineage>
</organism>
<sequence length="68" mass="7940">MLHKKIIMNSFTADSAISNSAEQYNIQSNSNFRDAEFYSEKYHLATLADLYSKQEDEPDFDCEFLYSL</sequence>
<evidence type="ECO:0000313" key="2">
    <source>
        <dbReference type="Proteomes" id="UP001501333"/>
    </source>
</evidence>